<evidence type="ECO:0000259" key="2">
    <source>
        <dbReference type="PROSITE" id="PS51084"/>
    </source>
</evidence>
<accession>A0ABY7TLU3</accession>
<dbReference type="InterPro" id="IPR001310">
    <property type="entry name" value="Histidine_triad_HIT"/>
</dbReference>
<proteinExistence type="predicted"/>
<dbReference type="InterPro" id="IPR011146">
    <property type="entry name" value="HIT-like"/>
</dbReference>
<sequence length="146" mass="16061">MSLEGTYDPDNIFAKILRGDLPAYTIYQTDDVLAFLDLFPQSTGHSLVIPRRSAARNFLDIAPDELAVLYRETQIVARAIVAELAPDGVQIMQFNGAPAGQTVFHLHVHIIPRWSGTELGMHAKGKADPDELAALQARLAKRLKGE</sequence>
<dbReference type="EMBL" id="CP117411">
    <property type="protein sequence ID" value="WCT73662.1"/>
    <property type="molecule type" value="Genomic_DNA"/>
</dbReference>
<dbReference type="InterPro" id="IPR036265">
    <property type="entry name" value="HIT-like_sf"/>
</dbReference>
<dbReference type="InterPro" id="IPR039384">
    <property type="entry name" value="HINT"/>
</dbReference>
<dbReference type="PROSITE" id="PS51084">
    <property type="entry name" value="HIT_2"/>
    <property type="match status" value="1"/>
</dbReference>
<keyword evidence="4" id="KW-1185">Reference proteome</keyword>
<evidence type="ECO:0000313" key="3">
    <source>
        <dbReference type="EMBL" id="WCT73662.1"/>
    </source>
</evidence>
<organism evidence="3 4">
    <name type="scientific">Sphingomonas naphthae</name>
    <dbReference type="NCBI Taxonomy" id="1813468"/>
    <lineage>
        <taxon>Bacteria</taxon>
        <taxon>Pseudomonadati</taxon>
        <taxon>Pseudomonadota</taxon>
        <taxon>Alphaproteobacteria</taxon>
        <taxon>Sphingomonadales</taxon>
        <taxon>Sphingomonadaceae</taxon>
        <taxon>Sphingomonas</taxon>
    </lineage>
</organism>
<name>A0ABY7TLU3_9SPHN</name>
<dbReference type="RefSeq" id="WP_273688083.1">
    <property type="nucleotide sequence ID" value="NZ_CP117411.1"/>
</dbReference>
<evidence type="ECO:0000313" key="4">
    <source>
        <dbReference type="Proteomes" id="UP001220395"/>
    </source>
</evidence>
<dbReference type="PRINTS" id="PR00332">
    <property type="entry name" value="HISTRIAD"/>
</dbReference>
<reference evidence="3 4" key="1">
    <citation type="submission" date="2023-02" db="EMBL/GenBank/DDBJ databases">
        <title>Genome sequence of Sphingomonas naphthae.</title>
        <authorList>
            <person name="Kim S."/>
            <person name="Heo J."/>
            <person name="Kwon S.-W."/>
        </authorList>
    </citation>
    <scope>NUCLEOTIDE SEQUENCE [LARGE SCALE GENOMIC DNA]</scope>
    <source>
        <strain evidence="3 4">KACC 18716</strain>
    </source>
</reference>
<feature type="short sequence motif" description="Histidine triad motif" evidence="1">
    <location>
        <begin position="105"/>
        <end position="109"/>
    </location>
</feature>
<dbReference type="Gene3D" id="3.30.428.10">
    <property type="entry name" value="HIT-like"/>
    <property type="match status" value="1"/>
</dbReference>
<dbReference type="SUPFAM" id="SSF54197">
    <property type="entry name" value="HIT-like"/>
    <property type="match status" value="1"/>
</dbReference>
<evidence type="ECO:0000256" key="1">
    <source>
        <dbReference type="PROSITE-ProRule" id="PRU00464"/>
    </source>
</evidence>
<feature type="domain" description="HIT" evidence="2">
    <location>
        <begin position="12"/>
        <end position="121"/>
    </location>
</feature>
<dbReference type="PANTHER" id="PTHR46648">
    <property type="entry name" value="HIT FAMILY PROTEIN 1"/>
    <property type="match status" value="1"/>
</dbReference>
<dbReference type="Proteomes" id="UP001220395">
    <property type="component" value="Chromosome"/>
</dbReference>
<protein>
    <submittedName>
        <fullName evidence="3">HIT family protein</fullName>
    </submittedName>
</protein>
<dbReference type="PANTHER" id="PTHR46648:SF1">
    <property type="entry name" value="ADENOSINE 5'-MONOPHOSPHORAMIDASE HNT1"/>
    <property type="match status" value="1"/>
</dbReference>
<dbReference type="CDD" id="cd01277">
    <property type="entry name" value="HINT_subgroup"/>
    <property type="match status" value="1"/>
</dbReference>
<gene>
    <name evidence="3" type="ORF">PQ455_00065</name>
</gene>
<dbReference type="Pfam" id="PF01230">
    <property type="entry name" value="HIT"/>
    <property type="match status" value="1"/>
</dbReference>